<protein>
    <submittedName>
        <fullName evidence="1">Hypothetical cytosolic protein</fullName>
    </submittedName>
</protein>
<dbReference type="AlphaFoldDB" id="Q2LRH8"/>
<gene>
    <name evidence="1" type="ORF">SYN_03152</name>
</gene>
<evidence type="ECO:0000313" key="2">
    <source>
        <dbReference type="Proteomes" id="UP000001933"/>
    </source>
</evidence>
<dbReference type="Proteomes" id="UP000001933">
    <property type="component" value="Chromosome"/>
</dbReference>
<accession>Q2LRH8</accession>
<dbReference type="EMBL" id="CP000252">
    <property type="protein sequence ID" value="ABC76684.1"/>
    <property type="molecule type" value="Genomic_DNA"/>
</dbReference>
<dbReference type="KEGG" id="sat:SYN_03152"/>
<organism evidence="1 2">
    <name type="scientific">Syntrophus aciditrophicus (strain SB)</name>
    <dbReference type="NCBI Taxonomy" id="56780"/>
    <lineage>
        <taxon>Bacteria</taxon>
        <taxon>Pseudomonadati</taxon>
        <taxon>Thermodesulfobacteriota</taxon>
        <taxon>Syntrophia</taxon>
        <taxon>Syntrophales</taxon>
        <taxon>Syntrophaceae</taxon>
        <taxon>Syntrophus</taxon>
    </lineage>
</organism>
<name>Q2LRH8_SYNAS</name>
<sequence length="51" mass="5559">MSVFSPPACPLGHLQAVGSMNDSEISSIEEKAGKNWNKLELKRAAWKAALF</sequence>
<proteinExistence type="predicted"/>
<evidence type="ECO:0000313" key="1">
    <source>
        <dbReference type="EMBL" id="ABC76684.1"/>
    </source>
</evidence>
<reference evidence="1 2" key="1">
    <citation type="journal article" date="2007" name="Proc. Natl. Acad. Sci. U.S.A.">
        <title>The genome of Syntrophus aciditrophicus: life at the thermodynamic limit of microbial growth.</title>
        <authorList>
            <person name="McInerney M.J."/>
            <person name="Rohlin L."/>
            <person name="Mouttaki H."/>
            <person name="Kim U."/>
            <person name="Krupp R.S."/>
            <person name="Rios-Hernandez L."/>
            <person name="Sieber J."/>
            <person name="Struchtemeyer C.G."/>
            <person name="Bhattacharyya A."/>
            <person name="Campbell J.W."/>
            <person name="Gunsalus R.P."/>
        </authorList>
    </citation>
    <scope>NUCLEOTIDE SEQUENCE [LARGE SCALE GENOMIC DNA]</scope>
    <source>
        <strain evidence="1 2">SB</strain>
    </source>
</reference>
<dbReference type="InParanoid" id="Q2LRH8"/>
<keyword evidence="2" id="KW-1185">Reference proteome</keyword>
<dbReference type="HOGENOM" id="CLU_3104670_0_0_7"/>